<evidence type="ECO:0000313" key="1">
    <source>
        <dbReference type="EMBL" id="TXJ57599.1"/>
    </source>
</evidence>
<dbReference type="AlphaFoldDB" id="A0A5C8G791"/>
<name>A0A5C8G791_9SPIR</name>
<keyword evidence="1" id="KW-0489">Methyltransferase</keyword>
<accession>A0A5C8G791</accession>
<proteinExistence type="predicted"/>
<dbReference type="SUPFAM" id="SSF53335">
    <property type="entry name" value="S-adenosyl-L-methionine-dependent methyltransferases"/>
    <property type="match status" value="1"/>
</dbReference>
<dbReference type="OrthoDB" id="9770553at2"/>
<dbReference type="Proteomes" id="UP000325013">
    <property type="component" value="Unassembled WGS sequence"/>
</dbReference>
<dbReference type="EMBL" id="SAYJ01000011">
    <property type="protein sequence ID" value="TXJ57599.1"/>
    <property type="molecule type" value="Genomic_DNA"/>
</dbReference>
<comment type="caution">
    <text evidence="1">The sequence shown here is derived from an EMBL/GenBank/DDBJ whole genome shotgun (WGS) entry which is preliminary data.</text>
</comment>
<dbReference type="InterPro" id="IPR029063">
    <property type="entry name" value="SAM-dependent_MTases_sf"/>
</dbReference>
<dbReference type="GO" id="GO:0032259">
    <property type="term" value="P:methylation"/>
    <property type="evidence" value="ECO:0007669"/>
    <property type="project" value="UniProtKB-KW"/>
</dbReference>
<dbReference type="Gene3D" id="3.40.50.150">
    <property type="entry name" value="Vaccinia Virus protein VP39"/>
    <property type="match status" value="1"/>
</dbReference>
<evidence type="ECO:0000313" key="2">
    <source>
        <dbReference type="Proteomes" id="UP000325013"/>
    </source>
</evidence>
<protein>
    <submittedName>
        <fullName evidence="1">Methyltransferase domain-containing protein</fullName>
    </submittedName>
</protein>
<dbReference type="RefSeq" id="WP_147528189.1">
    <property type="nucleotide sequence ID" value="NZ_SAYJ01000011.1"/>
</dbReference>
<organism evidence="1 2">
    <name type="scientific">Brachyspira aalborgi</name>
    <dbReference type="NCBI Taxonomy" id="29522"/>
    <lineage>
        <taxon>Bacteria</taxon>
        <taxon>Pseudomonadati</taxon>
        <taxon>Spirochaetota</taxon>
        <taxon>Spirochaetia</taxon>
        <taxon>Brachyspirales</taxon>
        <taxon>Brachyspiraceae</taxon>
        <taxon>Brachyspira</taxon>
    </lineage>
</organism>
<keyword evidence="1" id="KW-0808">Transferase</keyword>
<reference evidence="1 2" key="1">
    <citation type="journal article" date="1992" name="Lakartidningen">
        <title>[Penicillin V and not amoxicillin is the first choice preparation in acute otitis].</title>
        <authorList>
            <person name="Kamme C."/>
            <person name="Lundgren K."/>
            <person name="Prellner K."/>
        </authorList>
    </citation>
    <scope>NUCLEOTIDE SEQUENCE [LARGE SCALE GENOMIC DNA]</scope>
    <source>
        <strain evidence="1 2">PC2777IV</strain>
    </source>
</reference>
<sequence>MVGNIYNIPLEKTFDCIALTGVLHHLSEPEKAILEIGKFSNTVVCMEPNGYNPALKILEKVSKYHIEHEEQSFFMHTIEKWFNKAGFKVRKVKYIDVVPMMCPDIMAKILNKMNPFFENIPLLKQISCGRVVILAEKNK</sequence>
<dbReference type="Pfam" id="PF13489">
    <property type="entry name" value="Methyltransf_23"/>
    <property type="match status" value="1"/>
</dbReference>
<gene>
    <name evidence="1" type="ORF">EPJ67_02765</name>
</gene>
<dbReference type="GO" id="GO:0008168">
    <property type="term" value="F:methyltransferase activity"/>
    <property type="evidence" value="ECO:0007669"/>
    <property type="project" value="UniProtKB-KW"/>
</dbReference>